<dbReference type="Proteomes" id="UP000663880">
    <property type="component" value="Unassembled WGS sequence"/>
</dbReference>
<keyword evidence="6" id="KW-1185">Reference proteome</keyword>
<feature type="domain" description="Peptidase M12B" evidence="4">
    <location>
        <begin position="35"/>
        <end position="246"/>
    </location>
</feature>
<feature type="active site" evidence="2">
    <location>
        <position position="186"/>
    </location>
</feature>
<proteinExistence type="predicted"/>
<feature type="binding site" evidence="2">
    <location>
        <position position="185"/>
    </location>
    <ligand>
        <name>Zn(2+)</name>
        <dbReference type="ChEBI" id="CHEBI:29105"/>
        <note>catalytic</note>
    </ligand>
</feature>
<protein>
    <recommendedName>
        <fullName evidence="4">Peptidase M12B domain-containing protein</fullName>
    </recommendedName>
</protein>
<organism evidence="5 6">
    <name type="scientific">Pieris macdunnoughi</name>
    <dbReference type="NCBI Taxonomy" id="345717"/>
    <lineage>
        <taxon>Eukaryota</taxon>
        <taxon>Metazoa</taxon>
        <taxon>Ecdysozoa</taxon>
        <taxon>Arthropoda</taxon>
        <taxon>Hexapoda</taxon>
        <taxon>Insecta</taxon>
        <taxon>Pterygota</taxon>
        <taxon>Neoptera</taxon>
        <taxon>Endopterygota</taxon>
        <taxon>Lepidoptera</taxon>
        <taxon>Glossata</taxon>
        <taxon>Ditrysia</taxon>
        <taxon>Papilionoidea</taxon>
        <taxon>Pieridae</taxon>
        <taxon>Pierinae</taxon>
        <taxon>Pieris</taxon>
    </lineage>
</organism>
<feature type="signal peptide" evidence="3">
    <location>
        <begin position="1"/>
        <end position="18"/>
    </location>
</feature>
<keyword evidence="1" id="KW-0482">Metalloprotease</keyword>
<evidence type="ECO:0000259" key="4">
    <source>
        <dbReference type="PROSITE" id="PS50215"/>
    </source>
</evidence>
<feature type="binding site" evidence="2">
    <location>
        <position position="189"/>
    </location>
    <ligand>
        <name>Zn(2+)</name>
        <dbReference type="ChEBI" id="CHEBI:29105"/>
        <note>catalytic</note>
    </ligand>
</feature>
<dbReference type="AlphaFoldDB" id="A0A821TMW9"/>
<feature type="binding site" evidence="2">
    <location>
        <position position="195"/>
    </location>
    <ligand>
        <name>Zn(2+)</name>
        <dbReference type="ChEBI" id="CHEBI:29105"/>
        <note>catalytic</note>
    </ligand>
</feature>
<dbReference type="GO" id="GO:0046872">
    <property type="term" value="F:metal ion binding"/>
    <property type="evidence" value="ECO:0007669"/>
    <property type="project" value="UniProtKB-KW"/>
</dbReference>
<dbReference type="EMBL" id="CAJOBZ010000025">
    <property type="protein sequence ID" value="CAF4877326.1"/>
    <property type="molecule type" value="Genomic_DNA"/>
</dbReference>
<reference evidence="5" key="1">
    <citation type="submission" date="2021-02" db="EMBL/GenBank/DDBJ databases">
        <authorList>
            <person name="Steward A R."/>
        </authorList>
    </citation>
    <scope>NUCLEOTIDE SEQUENCE</scope>
</reference>
<dbReference type="PANTHER" id="PTHR11905">
    <property type="entry name" value="ADAM A DISINTEGRIN AND METALLOPROTEASE DOMAIN"/>
    <property type="match status" value="1"/>
</dbReference>
<keyword evidence="1" id="KW-0645">Protease</keyword>
<dbReference type="Gene3D" id="3.40.390.10">
    <property type="entry name" value="Collagenase (Catalytic Domain)"/>
    <property type="match status" value="1"/>
</dbReference>
<evidence type="ECO:0000313" key="5">
    <source>
        <dbReference type="EMBL" id="CAF4877326.1"/>
    </source>
</evidence>
<comment type="caution">
    <text evidence="5">The sequence shown here is derived from an EMBL/GenBank/DDBJ whole genome shotgun (WGS) entry which is preliminary data.</text>
</comment>
<evidence type="ECO:0000256" key="3">
    <source>
        <dbReference type="SAM" id="SignalP"/>
    </source>
</evidence>
<keyword evidence="2" id="KW-0862">Zinc</keyword>
<comment type="caution">
    <text evidence="2">Lacks conserved residue(s) required for the propagation of feature annotation.</text>
</comment>
<accession>A0A821TMW9</accession>
<feature type="chain" id="PRO_5032469097" description="Peptidase M12B domain-containing protein" evidence="3">
    <location>
        <begin position="19"/>
        <end position="255"/>
    </location>
</feature>
<dbReference type="SUPFAM" id="SSF55486">
    <property type="entry name" value="Metalloproteases ('zincins'), catalytic domain"/>
    <property type="match status" value="1"/>
</dbReference>
<gene>
    <name evidence="5" type="ORF">PMACD_LOCUS9284</name>
</gene>
<dbReference type="GO" id="GO:0006508">
    <property type="term" value="P:proteolysis"/>
    <property type="evidence" value="ECO:0007669"/>
    <property type="project" value="InterPro"/>
</dbReference>
<dbReference type="InterPro" id="IPR001590">
    <property type="entry name" value="Peptidase_M12B"/>
</dbReference>
<keyword evidence="1" id="KW-0378">Hydrolase</keyword>
<dbReference type="PROSITE" id="PS50215">
    <property type="entry name" value="ADAM_MEPRO"/>
    <property type="match status" value="1"/>
</dbReference>
<dbReference type="Pfam" id="PF01421">
    <property type="entry name" value="Reprolysin"/>
    <property type="match status" value="1"/>
</dbReference>
<evidence type="ECO:0000256" key="2">
    <source>
        <dbReference type="PROSITE-ProRule" id="PRU00276"/>
    </source>
</evidence>
<keyword evidence="2" id="KW-0479">Metal-binding</keyword>
<dbReference type="PANTHER" id="PTHR11905:SF159">
    <property type="entry name" value="ADAM METALLOPROTEASE"/>
    <property type="match status" value="1"/>
</dbReference>
<dbReference type="InterPro" id="IPR024079">
    <property type="entry name" value="MetalloPept_cat_dom_sf"/>
</dbReference>
<dbReference type="GO" id="GO:0004222">
    <property type="term" value="F:metalloendopeptidase activity"/>
    <property type="evidence" value="ECO:0007669"/>
    <property type="project" value="InterPro"/>
</dbReference>
<sequence length="255" mass="29848">MNFYTVLCLFLVNSFVLASKPTGIRRNHITRTREIIIPVKVHLDFHLSKKIAKEHGFRTRKKIKDIVHTILREANKLFRRPSLNQTIILKLLDTKFLRRTKMVATDENATIYLKNYCEMQSYYKSLEKKQYYSILLTGLNLFYISNGRKFTKSTARSYTNGVCNVKKSCALLEWKPKNMGYLLAHEIGHSLGMSHDGPPNNDCTKQDIMQPKYDPSNHPNTWSHCSRLYFEYFMRSEKAWCLQGSSSRSTIKYNI</sequence>
<keyword evidence="3" id="KW-0732">Signal</keyword>
<name>A0A821TMW9_9NEOP</name>
<dbReference type="OrthoDB" id="10035764at2759"/>
<evidence type="ECO:0000313" key="6">
    <source>
        <dbReference type="Proteomes" id="UP000663880"/>
    </source>
</evidence>
<evidence type="ECO:0000256" key="1">
    <source>
        <dbReference type="ARBA" id="ARBA00023049"/>
    </source>
</evidence>